<protein>
    <recommendedName>
        <fullName evidence="6">Ribonuclease VapC</fullName>
        <shortName evidence="6">RNase VapC</shortName>
        <ecNumber evidence="6">3.1.-.-</ecNumber>
    </recommendedName>
    <alternativeName>
        <fullName evidence="6">Toxin VapC</fullName>
    </alternativeName>
</protein>
<evidence type="ECO:0000256" key="6">
    <source>
        <dbReference type="HAMAP-Rule" id="MF_00265"/>
    </source>
</evidence>
<feature type="domain" description="PIN" evidence="7">
    <location>
        <begin position="2"/>
        <end position="123"/>
    </location>
</feature>
<dbReference type="HAMAP" id="MF_00265">
    <property type="entry name" value="VapC_Nob1"/>
    <property type="match status" value="1"/>
</dbReference>
<dbReference type="RefSeq" id="WP_068571411.1">
    <property type="nucleotide sequence ID" value="NZ_LSRE01000008.1"/>
</dbReference>
<evidence type="ECO:0000313" key="10">
    <source>
        <dbReference type="Proteomes" id="UP000070258"/>
    </source>
</evidence>
<keyword evidence="11" id="KW-1185">Reference proteome</keyword>
<evidence type="ECO:0000259" key="7">
    <source>
        <dbReference type="Pfam" id="PF01850"/>
    </source>
</evidence>
<dbReference type="GO" id="GO:0016787">
    <property type="term" value="F:hydrolase activity"/>
    <property type="evidence" value="ECO:0007669"/>
    <property type="project" value="UniProtKB-KW"/>
</dbReference>
<comment type="function">
    <text evidence="6">Toxic component of a toxin-antitoxin (TA) system. An RNase.</text>
</comment>
<feature type="binding site" evidence="6">
    <location>
        <position position="94"/>
    </location>
    <ligand>
        <name>Mg(2+)</name>
        <dbReference type="ChEBI" id="CHEBI:18420"/>
    </ligand>
</feature>
<evidence type="ECO:0000256" key="2">
    <source>
        <dbReference type="ARBA" id="ARBA00022722"/>
    </source>
</evidence>
<evidence type="ECO:0000256" key="5">
    <source>
        <dbReference type="ARBA" id="ARBA00022842"/>
    </source>
</evidence>
<feature type="binding site" evidence="6">
    <location>
        <position position="5"/>
    </location>
    <ligand>
        <name>Mg(2+)</name>
        <dbReference type="ChEBI" id="CHEBI:18420"/>
    </ligand>
</feature>
<dbReference type="Proteomes" id="UP000070409">
    <property type="component" value="Unassembled WGS sequence"/>
</dbReference>
<evidence type="ECO:0000313" key="8">
    <source>
        <dbReference type="EMBL" id="KXP00118.1"/>
    </source>
</evidence>
<dbReference type="InterPro" id="IPR002716">
    <property type="entry name" value="PIN_dom"/>
</dbReference>
<keyword evidence="3 6" id="KW-0479">Metal-binding</keyword>
<dbReference type="Gene3D" id="3.40.50.1010">
    <property type="entry name" value="5'-nuclease"/>
    <property type="match status" value="1"/>
</dbReference>
<keyword evidence="6" id="KW-0800">Toxin</keyword>
<comment type="caution">
    <text evidence="9">The sequence shown here is derived from an EMBL/GenBank/DDBJ whole genome shotgun (WGS) entry which is preliminary data.</text>
</comment>
<evidence type="ECO:0000313" key="11">
    <source>
        <dbReference type="Proteomes" id="UP000070409"/>
    </source>
</evidence>
<name>A0A138AJ71_9ACTN</name>
<dbReference type="EMBL" id="LSRF01000033">
    <property type="protein sequence ID" value="KXP10377.1"/>
    <property type="molecule type" value="Genomic_DNA"/>
</dbReference>
<evidence type="ECO:0000256" key="3">
    <source>
        <dbReference type="ARBA" id="ARBA00022723"/>
    </source>
</evidence>
<comment type="cofactor">
    <cofactor evidence="6">
        <name>Mg(2+)</name>
        <dbReference type="ChEBI" id="CHEBI:18420"/>
    </cofactor>
</comment>
<dbReference type="AlphaFoldDB" id="A0A138AJ71"/>
<dbReference type="Pfam" id="PF01850">
    <property type="entry name" value="PIN"/>
    <property type="match status" value="1"/>
</dbReference>
<sequence length="136" mass="14444">MIYLDTSALTKMLNPENESDALAAWMAAQTDGGEELTTSVIGRIEMARVAARSPDPDDVPQAQFVGSRLVTIPLNTTIARAAESVGPAYLRSLDAVHLASAVSIRDQIAAFVSYDKRLRKAAEAEGLTVVSPGAEE</sequence>
<organism evidence="9 10">
    <name type="scientific">Tsukamurella pseudospumae</name>
    <dbReference type="NCBI Taxonomy" id="239498"/>
    <lineage>
        <taxon>Bacteria</taxon>
        <taxon>Bacillati</taxon>
        <taxon>Actinomycetota</taxon>
        <taxon>Actinomycetes</taxon>
        <taxon>Mycobacteriales</taxon>
        <taxon>Tsukamurellaceae</taxon>
        <taxon>Tsukamurella</taxon>
    </lineage>
</organism>
<dbReference type="InterPro" id="IPR029060">
    <property type="entry name" value="PIN-like_dom_sf"/>
</dbReference>
<dbReference type="STRING" id="239498.AXK60_07960"/>
<dbReference type="InterPro" id="IPR022907">
    <property type="entry name" value="VapC_family"/>
</dbReference>
<reference evidence="8 11" key="1">
    <citation type="submission" date="2016-02" db="EMBL/GenBank/DDBJ databases">
        <authorList>
            <person name="Teng J.L."/>
            <person name="Tang Y."/>
            <person name="Huang Y."/>
            <person name="Guo F."/>
            <person name="Wei W."/>
            <person name="Chen J.H."/>
            <person name="Wong S.Y."/>
            <person name="Lau S.K."/>
            <person name="Woo P.C."/>
        </authorList>
    </citation>
    <scope>NUCLEOTIDE SEQUENCE [LARGE SCALE GENOMIC DNA]</scope>
    <source>
        <strain evidence="8 11">JCM 13375</strain>
    </source>
</reference>
<dbReference type="GO" id="GO:0004540">
    <property type="term" value="F:RNA nuclease activity"/>
    <property type="evidence" value="ECO:0007669"/>
    <property type="project" value="InterPro"/>
</dbReference>
<accession>A0A138AJ71</accession>
<reference evidence="9" key="3">
    <citation type="submission" date="2016-02" db="EMBL/GenBank/DDBJ databases">
        <authorList>
            <person name="Teng J.L."/>
            <person name="Yang Y."/>
            <person name="Huang Y."/>
            <person name="Guo F."/>
            <person name="Wei W."/>
            <person name="Chen J.H."/>
            <person name="Wong S.Y."/>
            <person name="Lau S.K."/>
            <person name="Woo P.C."/>
        </authorList>
    </citation>
    <scope>NUCLEOTIDE SEQUENCE</scope>
    <source>
        <strain evidence="9">JCM 15929</strain>
    </source>
</reference>
<dbReference type="GO" id="GO:0090729">
    <property type="term" value="F:toxin activity"/>
    <property type="evidence" value="ECO:0007669"/>
    <property type="project" value="UniProtKB-KW"/>
</dbReference>
<keyword evidence="5 6" id="KW-0460">Magnesium</keyword>
<keyword evidence="4 6" id="KW-0378">Hydrolase</keyword>
<dbReference type="OrthoDB" id="4750219at2"/>
<evidence type="ECO:0000256" key="1">
    <source>
        <dbReference type="ARBA" id="ARBA00022649"/>
    </source>
</evidence>
<evidence type="ECO:0000256" key="4">
    <source>
        <dbReference type="ARBA" id="ARBA00022801"/>
    </source>
</evidence>
<reference evidence="10" key="2">
    <citation type="submission" date="2016-02" db="EMBL/GenBank/DDBJ databases">
        <authorList>
            <person name="Wen L."/>
            <person name="He K."/>
            <person name="Yang H."/>
        </authorList>
    </citation>
    <scope>NUCLEOTIDE SEQUENCE [LARGE SCALE GENOMIC DNA]</scope>
    <source>
        <strain evidence="10">JCM 15929</strain>
    </source>
</reference>
<dbReference type="CDD" id="cd09874">
    <property type="entry name" value="PIN_MT3492-like"/>
    <property type="match status" value="1"/>
</dbReference>
<dbReference type="SUPFAM" id="SSF88723">
    <property type="entry name" value="PIN domain-like"/>
    <property type="match status" value="1"/>
</dbReference>
<evidence type="ECO:0000313" key="9">
    <source>
        <dbReference type="EMBL" id="KXP10377.1"/>
    </source>
</evidence>
<keyword evidence="2 6" id="KW-0540">Nuclease</keyword>
<dbReference type="EC" id="3.1.-.-" evidence="6"/>
<proteinExistence type="inferred from homology"/>
<dbReference type="GO" id="GO:0000287">
    <property type="term" value="F:magnesium ion binding"/>
    <property type="evidence" value="ECO:0007669"/>
    <property type="project" value="UniProtKB-UniRule"/>
</dbReference>
<comment type="similarity">
    <text evidence="6">Belongs to the PINc/VapC protein family.</text>
</comment>
<keyword evidence="1 6" id="KW-1277">Toxin-antitoxin system</keyword>
<gene>
    <name evidence="6" type="primary">vapC</name>
    <name evidence="9" type="ORF">AXK60_07960</name>
    <name evidence="8" type="ORF">AXK61_16135</name>
</gene>
<dbReference type="EMBL" id="LSRE01000008">
    <property type="protein sequence ID" value="KXP00118.1"/>
    <property type="molecule type" value="Genomic_DNA"/>
</dbReference>
<dbReference type="Proteomes" id="UP000070258">
    <property type="component" value="Unassembled WGS sequence"/>
</dbReference>